<dbReference type="InterPro" id="IPR045247">
    <property type="entry name" value="Oye-like"/>
</dbReference>
<sequence>MNTKSLFKPFQAGNLSLANRVVMAPMTRAFSPNAVPGRDVAEYYRRRAEGGVGLIITEGTAINHPSAVSHPAIPNFYGEEALKGWSHVVEEVHAAGGKIMPQLWHVGMARSIGDEPNAEVLPIGPSGLNLKGEQVTEPMTEAEIDGIIAAYAQAAADAKRIGFDGIELHGAHGYLIDQFFWEKTNKRTDRYGGDMEARTTFAVEVIDACRRAVGSDFPIVLRFSQWKAGDYSDKLANTPEELARFLAPLSNAGVDIFHCSTRRFWLPEFEGSSLNLAGWTKQITGKPTITVGSVGLNSDFVTGDVADNDENNISGLLQRLEQGEFDLVAVGRALISDPAWPAKLQSGRTDDILPFTRESTQTLA</sequence>
<dbReference type="GO" id="GO:0010181">
    <property type="term" value="F:FMN binding"/>
    <property type="evidence" value="ECO:0007669"/>
    <property type="project" value="InterPro"/>
</dbReference>
<protein>
    <submittedName>
        <fullName evidence="2">12-oxophytodienoate reductase</fullName>
    </submittedName>
</protein>
<dbReference type="PANTHER" id="PTHR22893:SF55">
    <property type="entry name" value="OXIDOREDUCTASE-RELATED"/>
    <property type="match status" value="1"/>
</dbReference>
<gene>
    <name evidence="2" type="ORF">B9T62_16000</name>
</gene>
<keyword evidence="3" id="KW-1185">Reference proteome</keyword>
<dbReference type="EMBL" id="CP021780">
    <property type="protein sequence ID" value="ASA22150.1"/>
    <property type="molecule type" value="Genomic_DNA"/>
</dbReference>
<dbReference type="OrthoDB" id="9772736at2"/>
<evidence type="ECO:0000313" key="3">
    <source>
        <dbReference type="Proteomes" id="UP000249890"/>
    </source>
</evidence>
<reference evidence="2 3" key="1">
    <citation type="submission" date="2017-06" db="EMBL/GenBank/DDBJ databases">
        <title>Complete genome sequence of Paenibacillus donghaensis KCTC 13049T isolated from East Sea sediment, South Korea.</title>
        <authorList>
            <person name="Jung B.K."/>
            <person name="Hong S.-J."/>
            <person name="Shin J.-H."/>
        </authorList>
    </citation>
    <scope>NUCLEOTIDE SEQUENCE [LARGE SCALE GENOMIC DNA]</scope>
    <source>
        <strain evidence="2 3">KCTC 13049</strain>
    </source>
</reference>
<name>A0A2Z2KG77_9BACL</name>
<organism evidence="2 3">
    <name type="scientific">Paenibacillus donghaensis</name>
    <dbReference type="NCBI Taxonomy" id="414771"/>
    <lineage>
        <taxon>Bacteria</taxon>
        <taxon>Bacillati</taxon>
        <taxon>Bacillota</taxon>
        <taxon>Bacilli</taxon>
        <taxon>Bacillales</taxon>
        <taxon>Paenibacillaceae</taxon>
        <taxon>Paenibacillus</taxon>
    </lineage>
</organism>
<dbReference type="PANTHER" id="PTHR22893">
    <property type="entry name" value="NADH OXIDOREDUCTASE-RELATED"/>
    <property type="match status" value="1"/>
</dbReference>
<evidence type="ECO:0000313" key="2">
    <source>
        <dbReference type="EMBL" id="ASA22150.1"/>
    </source>
</evidence>
<dbReference type="KEGG" id="pdh:B9T62_16000"/>
<dbReference type="AlphaFoldDB" id="A0A2Z2KG77"/>
<evidence type="ECO:0000259" key="1">
    <source>
        <dbReference type="Pfam" id="PF00724"/>
    </source>
</evidence>
<dbReference type="Gene3D" id="3.20.20.70">
    <property type="entry name" value="Aldolase class I"/>
    <property type="match status" value="1"/>
</dbReference>
<dbReference type="Pfam" id="PF00724">
    <property type="entry name" value="Oxidored_FMN"/>
    <property type="match status" value="1"/>
</dbReference>
<dbReference type="RefSeq" id="WP_087916152.1">
    <property type="nucleotide sequence ID" value="NZ_CP021780.1"/>
</dbReference>
<dbReference type="CDD" id="cd04747">
    <property type="entry name" value="OYE_like_5_FMN"/>
    <property type="match status" value="1"/>
</dbReference>
<dbReference type="GO" id="GO:0016491">
    <property type="term" value="F:oxidoreductase activity"/>
    <property type="evidence" value="ECO:0007669"/>
    <property type="project" value="InterPro"/>
</dbReference>
<dbReference type="InterPro" id="IPR001155">
    <property type="entry name" value="OxRdtase_FMN_N"/>
</dbReference>
<dbReference type="FunFam" id="3.20.20.70:FF:000262">
    <property type="entry name" value="NADH:flavin oxidoreductase"/>
    <property type="match status" value="1"/>
</dbReference>
<feature type="domain" description="NADH:flavin oxidoreductase/NADH oxidase N-terminal" evidence="1">
    <location>
        <begin position="5"/>
        <end position="350"/>
    </location>
</feature>
<accession>A0A2Z2KG77</accession>
<proteinExistence type="predicted"/>
<dbReference type="Proteomes" id="UP000249890">
    <property type="component" value="Chromosome"/>
</dbReference>
<dbReference type="GO" id="GO:0005829">
    <property type="term" value="C:cytosol"/>
    <property type="evidence" value="ECO:0007669"/>
    <property type="project" value="TreeGrafter"/>
</dbReference>
<dbReference type="SUPFAM" id="SSF51395">
    <property type="entry name" value="FMN-linked oxidoreductases"/>
    <property type="match status" value="1"/>
</dbReference>
<dbReference type="InterPro" id="IPR013785">
    <property type="entry name" value="Aldolase_TIM"/>
</dbReference>